<feature type="region of interest" description="Disordered" evidence="1">
    <location>
        <begin position="234"/>
        <end position="254"/>
    </location>
</feature>
<proteinExistence type="predicted"/>
<sequence>MPQLQPDYYVSEVASSKYTQPPVKQTRGNNKDATTSTTTAANSKTYLKFKAKFSKFRQNAIIKLRIANKSTSLTKSVGPSSKSKSRSRSSSTSTIFVDDVSKSEDESGSCCYCDKMPDCIVTTTECSPRISLDELQDSLVESAVDKEVLVSVDEEKKEVTIDKDDGVSTVPSCPPPQYKAVEVVARDGFESTTSVKSRIRLHKPSSVSNLPIKPTQIKFKSQLNQYLATLEKKEPTKSTLTSPTTPTSPPTPTSIQFEPYLSLKQYNKTTDQQYSQYKLINKNEAEYHCVDYYWLYLDIRSNSQLVSSLYMSWYSWMSGMITFMIVYALYVCLS</sequence>
<dbReference type="RefSeq" id="XP_051607429.1">
    <property type="nucleotide sequence ID" value="XM_051753486.1"/>
</dbReference>
<dbReference type="AlphaFoldDB" id="A0AAD5FXF5"/>
<dbReference type="EMBL" id="JAIHNG010000140">
    <property type="protein sequence ID" value="KAI5953016.1"/>
    <property type="molecule type" value="Genomic_DNA"/>
</dbReference>
<evidence type="ECO:0000313" key="3">
    <source>
        <dbReference type="EMBL" id="KAI5953016.1"/>
    </source>
</evidence>
<name>A0AAD5FXF5_9ASCO</name>
<dbReference type="Proteomes" id="UP001204833">
    <property type="component" value="Unassembled WGS sequence"/>
</dbReference>
<comment type="caution">
    <text evidence="3">The sequence shown here is derived from an EMBL/GenBank/DDBJ whole genome shotgun (WGS) entry which is preliminary data.</text>
</comment>
<evidence type="ECO:0000256" key="2">
    <source>
        <dbReference type="SAM" id="Phobius"/>
    </source>
</evidence>
<gene>
    <name evidence="3" type="ORF">KGF57_004008</name>
</gene>
<reference evidence="3 4" key="1">
    <citation type="journal article" date="2022" name="DNA Res.">
        <title>Genome analysis of five recently described species of the CUG-Ser clade uncovers Candida theae as a new hybrid lineage with pathogenic potential in the Candida parapsilosis species complex.</title>
        <authorList>
            <person name="Mixao V."/>
            <person name="Del Olmo V."/>
            <person name="Hegedusova E."/>
            <person name="Saus E."/>
            <person name="Pryszcz L."/>
            <person name="Cillingova A."/>
            <person name="Nosek J."/>
            <person name="Gabaldon T."/>
        </authorList>
    </citation>
    <scope>NUCLEOTIDE SEQUENCE [LARGE SCALE GENOMIC DNA]</scope>
    <source>
        <strain evidence="3 4">CBS 12239</strain>
    </source>
</reference>
<protein>
    <submittedName>
        <fullName evidence="3">Uncharacterized protein</fullName>
    </submittedName>
</protein>
<evidence type="ECO:0000313" key="4">
    <source>
        <dbReference type="Proteomes" id="UP001204833"/>
    </source>
</evidence>
<organism evidence="3 4">
    <name type="scientific">Candida theae</name>
    <dbReference type="NCBI Taxonomy" id="1198502"/>
    <lineage>
        <taxon>Eukaryota</taxon>
        <taxon>Fungi</taxon>
        <taxon>Dikarya</taxon>
        <taxon>Ascomycota</taxon>
        <taxon>Saccharomycotina</taxon>
        <taxon>Pichiomycetes</taxon>
        <taxon>Debaryomycetaceae</taxon>
        <taxon>Candida/Lodderomyces clade</taxon>
        <taxon>Candida</taxon>
    </lineage>
</organism>
<feature type="compositionally biased region" description="Polar residues" evidence="1">
    <location>
        <begin position="13"/>
        <end position="28"/>
    </location>
</feature>
<keyword evidence="2" id="KW-1133">Transmembrane helix</keyword>
<keyword evidence="2" id="KW-0812">Transmembrane</keyword>
<feature type="transmembrane region" description="Helical" evidence="2">
    <location>
        <begin position="313"/>
        <end position="333"/>
    </location>
</feature>
<dbReference type="GeneID" id="76152066"/>
<feature type="region of interest" description="Disordered" evidence="1">
    <location>
        <begin position="73"/>
        <end position="98"/>
    </location>
</feature>
<feature type="region of interest" description="Disordered" evidence="1">
    <location>
        <begin position="12"/>
        <end position="37"/>
    </location>
</feature>
<keyword evidence="2" id="KW-0472">Membrane</keyword>
<accession>A0AAD5FXF5</accession>
<evidence type="ECO:0000256" key="1">
    <source>
        <dbReference type="SAM" id="MobiDB-lite"/>
    </source>
</evidence>
<keyword evidence="4" id="KW-1185">Reference proteome</keyword>